<evidence type="ECO:0000313" key="1">
    <source>
        <dbReference type="EMBL" id="KAD5316802.1"/>
    </source>
</evidence>
<sequence>MVARAFLYLPETRIDKRHRRVAKWVLHHQITVEDLLAADINNNGFLSIQSLESRDVAADSVSELSPYASLRGLPKRYFKLFLWHLDTEDTDWKRAHDMIKTTRRGKV</sequence>
<dbReference type="EMBL" id="SZYD01000009">
    <property type="protein sequence ID" value="KAD5316802.1"/>
    <property type="molecule type" value="Genomic_DNA"/>
</dbReference>
<gene>
    <name evidence="1" type="ORF">E3N88_16748</name>
</gene>
<evidence type="ECO:0000313" key="2">
    <source>
        <dbReference type="Proteomes" id="UP000326396"/>
    </source>
</evidence>
<comment type="caution">
    <text evidence="1">The sequence shown here is derived from an EMBL/GenBank/DDBJ whole genome shotgun (WGS) entry which is preliminary data.</text>
</comment>
<dbReference type="OrthoDB" id="415460at2759"/>
<reference evidence="1 2" key="1">
    <citation type="submission" date="2019-05" db="EMBL/GenBank/DDBJ databases">
        <title>Mikania micrantha, genome provides insights into the molecular mechanism of rapid growth.</title>
        <authorList>
            <person name="Liu B."/>
        </authorList>
    </citation>
    <scope>NUCLEOTIDE SEQUENCE [LARGE SCALE GENOMIC DNA]</scope>
    <source>
        <strain evidence="1">NLD-2019</strain>
        <tissue evidence="1">Leaf</tissue>
    </source>
</reference>
<accession>A0A5N6NPT7</accession>
<organism evidence="1 2">
    <name type="scientific">Mikania micrantha</name>
    <name type="common">bitter vine</name>
    <dbReference type="NCBI Taxonomy" id="192012"/>
    <lineage>
        <taxon>Eukaryota</taxon>
        <taxon>Viridiplantae</taxon>
        <taxon>Streptophyta</taxon>
        <taxon>Embryophyta</taxon>
        <taxon>Tracheophyta</taxon>
        <taxon>Spermatophyta</taxon>
        <taxon>Magnoliopsida</taxon>
        <taxon>eudicotyledons</taxon>
        <taxon>Gunneridae</taxon>
        <taxon>Pentapetalae</taxon>
        <taxon>asterids</taxon>
        <taxon>campanulids</taxon>
        <taxon>Asterales</taxon>
        <taxon>Asteraceae</taxon>
        <taxon>Asteroideae</taxon>
        <taxon>Heliantheae alliance</taxon>
        <taxon>Eupatorieae</taxon>
        <taxon>Mikania</taxon>
    </lineage>
</organism>
<protein>
    <submittedName>
        <fullName evidence="1">Uncharacterized protein</fullName>
    </submittedName>
</protein>
<proteinExistence type="predicted"/>
<keyword evidence="2" id="KW-1185">Reference proteome</keyword>
<dbReference type="Proteomes" id="UP000326396">
    <property type="component" value="Linkage Group LG17"/>
</dbReference>
<name>A0A5N6NPT7_9ASTR</name>
<dbReference type="AlphaFoldDB" id="A0A5N6NPT7"/>